<dbReference type="PROSITE" id="PS01318">
    <property type="entry name" value="TSAA_1"/>
    <property type="match status" value="1"/>
</dbReference>
<reference evidence="4 5" key="1">
    <citation type="submission" date="2020-01" db="EMBL/GenBank/DDBJ databases">
        <title>Sulfitobacter sediminilitoris sp. nov., isolated from a tidal flat.</title>
        <authorList>
            <person name="Park S."/>
            <person name="Yoon J.-H."/>
        </authorList>
    </citation>
    <scope>NUCLEOTIDE SEQUENCE [LARGE SCALE GENOMIC DNA]</scope>
    <source>
        <strain evidence="4 5">JBTF-M27</strain>
    </source>
</reference>
<evidence type="ECO:0000313" key="5">
    <source>
        <dbReference type="Proteomes" id="UP000468591"/>
    </source>
</evidence>
<sequence>MVEDRDHREGEIRLGFDPADRANAGVTFVGFIRSDWSRGKSPRNITQGREAGGGNARIELAPDYLPGLQGLDVGQPIWVIYWMDRGERDLIVQYPRHSPEPRGVFALRSPVRPNPIAMAAVIITSIDNDAGIIGIDTTDAFDRTPVLDIKPWIAGIDVPPSG</sequence>
<dbReference type="GO" id="GO:0032259">
    <property type="term" value="P:methylation"/>
    <property type="evidence" value="ECO:0007669"/>
    <property type="project" value="UniProtKB-KW"/>
</dbReference>
<dbReference type="PANTHER" id="PTHR12818:SF0">
    <property type="entry name" value="TRNA (ADENINE(37)-N6)-METHYLTRANSFERASE"/>
    <property type="match status" value="1"/>
</dbReference>
<dbReference type="PANTHER" id="PTHR12818">
    <property type="entry name" value="TRNA (ADENINE(37)-N6)-METHYLTRANSFERASE"/>
    <property type="match status" value="1"/>
</dbReference>
<dbReference type="GO" id="GO:0008168">
    <property type="term" value="F:methyltransferase activity"/>
    <property type="evidence" value="ECO:0007669"/>
    <property type="project" value="UniProtKB-KW"/>
</dbReference>
<proteinExistence type="inferred from homology"/>
<keyword evidence="1" id="KW-0949">S-adenosyl-L-methionine</keyword>
<dbReference type="Proteomes" id="UP000468591">
    <property type="component" value="Unassembled WGS sequence"/>
</dbReference>
<feature type="domain" description="TsaA-like" evidence="3">
    <location>
        <begin position="26"/>
        <end position="161"/>
    </location>
</feature>
<dbReference type="PROSITE" id="PS51668">
    <property type="entry name" value="TSAA_2"/>
    <property type="match status" value="1"/>
</dbReference>
<evidence type="ECO:0000256" key="1">
    <source>
        <dbReference type="ARBA" id="ARBA00022691"/>
    </source>
</evidence>
<evidence type="ECO:0000256" key="2">
    <source>
        <dbReference type="ARBA" id="ARBA00033753"/>
    </source>
</evidence>
<dbReference type="InterPro" id="IPR036413">
    <property type="entry name" value="YaeB-like_sf"/>
</dbReference>
<accession>A0A6P0CHC3</accession>
<dbReference type="InterPro" id="IPR023370">
    <property type="entry name" value="TrmO-like_N"/>
</dbReference>
<dbReference type="Gene3D" id="2.40.30.70">
    <property type="entry name" value="YaeB-like"/>
    <property type="match status" value="1"/>
</dbReference>
<dbReference type="EMBL" id="JAABNT010000016">
    <property type="protein sequence ID" value="NEK24506.1"/>
    <property type="molecule type" value="Genomic_DNA"/>
</dbReference>
<name>A0A6P0CHC3_9RHOB</name>
<dbReference type="InterPro" id="IPR023368">
    <property type="entry name" value="UPF0066_cons_site"/>
</dbReference>
<keyword evidence="4" id="KW-0808">Transferase</keyword>
<protein>
    <submittedName>
        <fullName evidence="4">tRNA (N6-threonylcarbamoyladenosine(37)-N6)-methyltransferase TrmO</fullName>
    </submittedName>
</protein>
<gene>
    <name evidence="4" type="ORF">GV827_19175</name>
</gene>
<evidence type="ECO:0000313" key="4">
    <source>
        <dbReference type="EMBL" id="NEK24506.1"/>
    </source>
</evidence>
<dbReference type="InterPro" id="IPR040372">
    <property type="entry name" value="YaeB-like"/>
</dbReference>
<dbReference type="InterPro" id="IPR036414">
    <property type="entry name" value="YaeB_N_sf"/>
</dbReference>
<keyword evidence="5" id="KW-1185">Reference proteome</keyword>
<dbReference type="RefSeq" id="WP_164355434.1">
    <property type="nucleotide sequence ID" value="NZ_JAABNT010000016.1"/>
</dbReference>
<evidence type="ECO:0000259" key="3">
    <source>
        <dbReference type="PROSITE" id="PS51668"/>
    </source>
</evidence>
<dbReference type="Pfam" id="PF01980">
    <property type="entry name" value="TrmO_N"/>
    <property type="match status" value="1"/>
</dbReference>
<dbReference type="SUPFAM" id="SSF118196">
    <property type="entry name" value="YaeB-like"/>
    <property type="match status" value="1"/>
</dbReference>
<dbReference type="AlphaFoldDB" id="A0A6P0CHC3"/>
<keyword evidence="4" id="KW-0489">Methyltransferase</keyword>
<dbReference type="CDD" id="cd09281">
    <property type="entry name" value="UPF0066"/>
    <property type="match status" value="1"/>
</dbReference>
<comment type="similarity">
    <text evidence="2">Belongs to the tRNA methyltransferase O family.</text>
</comment>
<comment type="caution">
    <text evidence="4">The sequence shown here is derived from an EMBL/GenBank/DDBJ whole genome shotgun (WGS) entry which is preliminary data.</text>
</comment>
<organism evidence="4 5">
    <name type="scientific">Sulfitobacter sediminilitoris</name>
    <dbReference type="NCBI Taxonomy" id="2698830"/>
    <lineage>
        <taxon>Bacteria</taxon>
        <taxon>Pseudomonadati</taxon>
        <taxon>Pseudomonadota</taxon>
        <taxon>Alphaproteobacteria</taxon>
        <taxon>Rhodobacterales</taxon>
        <taxon>Roseobacteraceae</taxon>
        <taxon>Sulfitobacter</taxon>
    </lineage>
</organism>